<sequence>MDRPTLPLTVALCVSLALSGCSSSGAGQQVPRAGALSSSTSAPRSIPAEGVLPAGLCHLEVYLDEECKSAAPRYALLLGVAVDARAAETTLRSGETGELAAGYPFVATLDDLPIADPGRKGLAVVAGLFEHKHQAEQYQARLSRPTELVELASPEDAASRQIQPKGMAKEMFLASRVSAVELAEDTAAFSEDDLDKTEKALDEVLAQKEVSLPEQKEQRERALAALQPRCKLSRGRVFSASYKDLHHPLASLLRYAPVRCDDGAVAWVPWRATRLKSAVVRTDAGALVHQVVLVECDSPILETRLFGASSAAKPLRLALGGPEGC</sequence>
<keyword evidence="4" id="KW-1185">Reference proteome</keyword>
<organism evidence="3 4">
    <name type="scientific">Polyangium sorediatum</name>
    <dbReference type="NCBI Taxonomy" id="889274"/>
    <lineage>
        <taxon>Bacteria</taxon>
        <taxon>Pseudomonadati</taxon>
        <taxon>Myxococcota</taxon>
        <taxon>Polyangia</taxon>
        <taxon>Polyangiales</taxon>
        <taxon>Polyangiaceae</taxon>
        <taxon>Polyangium</taxon>
    </lineage>
</organism>
<evidence type="ECO:0000256" key="2">
    <source>
        <dbReference type="SAM" id="SignalP"/>
    </source>
</evidence>
<feature type="signal peptide" evidence="2">
    <location>
        <begin position="1"/>
        <end position="26"/>
    </location>
</feature>
<evidence type="ECO:0000313" key="4">
    <source>
        <dbReference type="Proteomes" id="UP001160301"/>
    </source>
</evidence>
<comment type="caution">
    <text evidence="3">The sequence shown here is derived from an EMBL/GenBank/DDBJ whole genome shotgun (WGS) entry which is preliminary data.</text>
</comment>
<dbReference type="PROSITE" id="PS51257">
    <property type="entry name" value="PROKAR_LIPOPROTEIN"/>
    <property type="match status" value="1"/>
</dbReference>
<dbReference type="EMBL" id="JARZHI010000044">
    <property type="protein sequence ID" value="MDI1434581.1"/>
    <property type="molecule type" value="Genomic_DNA"/>
</dbReference>
<proteinExistence type="predicted"/>
<name>A0ABT6P228_9BACT</name>
<evidence type="ECO:0008006" key="5">
    <source>
        <dbReference type="Google" id="ProtNLM"/>
    </source>
</evidence>
<feature type="chain" id="PRO_5046233577" description="Lipoprotein" evidence="2">
    <location>
        <begin position="27"/>
        <end position="325"/>
    </location>
</feature>
<evidence type="ECO:0000256" key="1">
    <source>
        <dbReference type="SAM" id="Coils"/>
    </source>
</evidence>
<dbReference type="RefSeq" id="WP_136971837.1">
    <property type="nucleotide sequence ID" value="NZ_JARZHI010000044.1"/>
</dbReference>
<feature type="coiled-coil region" evidence="1">
    <location>
        <begin position="180"/>
        <end position="207"/>
    </location>
</feature>
<evidence type="ECO:0000313" key="3">
    <source>
        <dbReference type="EMBL" id="MDI1434581.1"/>
    </source>
</evidence>
<gene>
    <name evidence="3" type="ORF">QHF89_34090</name>
</gene>
<dbReference type="Proteomes" id="UP001160301">
    <property type="component" value="Unassembled WGS sequence"/>
</dbReference>
<protein>
    <recommendedName>
        <fullName evidence="5">Lipoprotein</fullName>
    </recommendedName>
</protein>
<keyword evidence="1" id="KW-0175">Coiled coil</keyword>
<reference evidence="3 4" key="1">
    <citation type="submission" date="2023-04" db="EMBL/GenBank/DDBJ databases">
        <title>The genome sequence of Polyangium sorediatum DSM14670.</title>
        <authorList>
            <person name="Zhang X."/>
        </authorList>
    </citation>
    <scope>NUCLEOTIDE SEQUENCE [LARGE SCALE GENOMIC DNA]</scope>
    <source>
        <strain evidence="3 4">DSM 14670</strain>
    </source>
</reference>
<keyword evidence="2" id="KW-0732">Signal</keyword>
<accession>A0ABT6P228</accession>